<dbReference type="SUPFAM" id="SSF54060">
    <property type="entry name" value="His-Me finger endonucleases"/>
    <property type="match status" value="1"/>
</dbReference>
<protein>
    <submittedName>
        <fullName evidence="2">NUMOD4 motif protein</fullName>
    </submittedName>
</protein>
<proteinExistence type="predicted"/>
<dbReference type="GO" id="GO:0016788">
    <property type="term" value="F:hydrolase activity, acting on ester bonds"/>
    <property type="evidence" value="ECO:0007669"/>
    <property type="project" value="InterPro"/>
</dbReference>
<organism evidence="2">
    <name type="scientific">Siphoviridae sp. ctxMM9</name>
    <dbReference type="NCBI Taxonomy" id="2827973"/>
    <lineage>
        <taxon>Viruses</taxon>
        <taxon>Duplodnaviria</taxon>
        <taxon>Heunggongvirae</taxon>
        <taxon>Uroviricota</taxon>
        <taxon>Caudoviricetes</taxon>
    </lineage>
</organism>
<dbReference type="InterPro" id="IPR010902">
    <property type="entry name" value="NUMOD4"/>
</dbReference>
<sequence>MWKDIPEWEDYYEVNENGEVRNKITKKLIVGDINNAGYYRVCLYHKPRKQRFFRH</sequence>
<accession>A0A8S5T6Q0</accession>
<name>A0A8S5T6Q0_9CAUD</name>
<feature type="domain" description="NUMOD4" evidence="1">
    <location>
        <begin position="2"/>
        <end position="44"/>
    </location>
</feature>
<evidence type="ECO:0000313" key="2">
    <source>
        <dbReference type="EMBL" id="DAF58691.1"/>
    </source>
</evidence>
<dbReference type="InterPro" id="IPR044925">
    <property type="entry name" value="His-Me_finger_sf"/>
</dbReference>
<dbReference type="Gene3D" id="3.90.75.20">
    <property type="match status" value="1"/>
</dbReference>
<dbReference type="Pfam" id="PF07463">
    <property type="entry name" value="NUMOD4"/>
    <property type="match status" value="1"/>
</dbReference>
<reference evidence="2" key="1">
    <citation type="journal article" date="2021" name="Proc. Natl. Acad. Sci. U.S.A.">
        <title>A Catalog of Tens of Thousands of Viruses from Human Metagenomes Reveals Hidden Associations with Chronic Diseases.</title>
        <authorList>
            <person name="Tisza M.J."/>
            <person name="Buck C.B."/>
        </authorList>
    </citation>
    <scope>NUCLEOTIDE SEQUENCE</scope>
    <source>
        <strain evidence="2">CtxMM9</strain>
    </source>
</reference>
<dbReference type="EMBL" id="BK032759">
    <property type="protein sequence ID" value="DAF58691.1"/>
    <property type="molecule type" value="Genomic_DNA"/>
</dbReference>
<evidence type="ECO:0000259" key="1">
    <source>
        <dbReference type="Pfam" id="PF07463"/>
    </source>
</evidence>